<sequence>MTAIETKCGTRAAGKLGQRGRQKVSDQGISALSNWRRLFIGLV</sequence>
<evidence type="ECO:0000313" key="1">
    <source>
        <dbReference type="EMBL" id="QRC92141.1"/>
    </source>
</evidence>
<dbReference type="AlphaFoldDB" id="A0A7U2ES98"/>
<gene>
    <name evidence="1" type="ORF">JI435_022980</name>
</gene>
<reference evidence="2" key="1">
    <citation type="journal article" date="2021" name="BMC Genomics">
        <title>Chromosome-level genome assembly and manually-curated proteome of model necrotroph Parastagonospora nodorum Sn15 reveals a genome-wide trove of candidate effector homologs, and redundancy of virulence-related functions within an accessory chromosome.</title>
        <authorList>
            <person name="Bertazzoni S."/>
            <person name="Jones D.A.B."/>
            <person name="Phan H.T."/>
            <person name="Tan K.-C."/>
            <person name="Hane J.K."/>
        </authorList>
    </citation>
    <scope>NUCLEOTIDE SEQUENCE [LARGE SCALE GENOMIC DNA]</scope>
    <source>
        <strain evidence="2">SN15 / ATCC MYA-4574 / FGSC 10173)</strain>
    </source>
</reference>
<name>A0A7U2ES98_PHANO</name>
<dbReference type="EMBL" id="CP069024">
    <property type="protein sequence ID" value="QRC92141.1"/>
    <property type="molecule type" value="Genomic_DNA"/>
</dbReference>
<proteinExistence type="predicted"/>
<evidence type="ECO:0000313" key="2">
    <source>
        <dbReference type="Proteomes" id="UP000663193"/>
    </source>
</evidence>
<organism evidence="1 2">
    <name type="scientific">Phaeosphaeria nodorum (strain SN15 / ATCC MYA-4574 / FGSC 10173)</name>
    <name type="common">Glume blotch fungus</name>
    <name type="synonym">Parastagonospora nodorum</name>
    <dbReference type="NCBI Taxonomy" id="321614"/>
    <lineage>
        <taxon>Eukaryota</taxon>
        <taxon>Fungi</taxon>
        <taxon>Dikarya</taxon>
        <taxon>Ascomycota</taxon>
        <taxon>Pezizomycotina</taxon>
        <taxon>Dothideomycetes</taxon>
        <taxon>Pleosporomycetidae</taxon>
        <taxon>Pleosporales</taxon>
        <taxon>Pleosporineae</taxon>
        <taxon>Phaeosphaeriaceae</taxon>
        <taxon>Parastagonospora</taxon>
    </lineage>
</organism>
<accession>A0A7U2ES98</accession>
<protein>
    <submittedName>
        <fullName evidence="1">Uncharacterized protein</fullName>
    </submittedName>
</protein>
<keyword evidence="2" id="KW-1185">Reference proteome</keyword>
<dbReference type="Proteomes" id="UP000663193">
    <property type="component" value="Chromosome 2"/>
</dbReference>
<dbReference type="VEuPathDB" id="FungiDB:JI435_022980"/>